<accession>A0A6H1ZD02</accession>
<name>A0A6H1ZD02_9ZZZZ</name>
<proteinExistence type="predicted"/>
<organism evidence="1">
    <name type="scientific">viral metagenome</name>
    <dbReference type="NCBI Taxonomy" id="1070528"/>
    <lineage>
        <taxon>unclassified sequences</taxon>
        <taxon>metagenomes</taxon>
        <taxon>organismal metagenomes</taxon>
    </lineage>
</organism>
<protein>
    <submittedName>
        <fullName evidence="1">Uncharacterized protein</fullName>
    </submittedName>
</protein>
<dbReference type="AlphaFoldDB" id="A0A6H1ZD02"/>
<sequence>MKACEQKNCLHYDLDEVTNCDSKNTFDFCDAKIYKGNRIITQMDMNEIIDKIAGYYPEDIFRETTIKETNEFPQDIRKYIGRVSASMARLTCENIKKELEKYFEEEINDKELGQ</sequence>
<dbReference type="EMBL" id="MT144687">
    <property type="protein sequence ID" value="QJH97460.1"/>
    <property type="molecule type" value="Genomic_DNA"/>
</dbReference>
<gene>
    <name evidence="1" type="ORF">TM448A00186_0057</name>
    <name evidence="2" type="ORF">TM448B01012_0025</name>
</gene>
<dbReference type="EMBL" id="MT143986">
    <property type="protein sequence ID" value="QJA45145.1"/>
    <property type="molecule type" value="Genomic_DNA"/>
</dbReference>
<evidence type="ECO:0000313" key="1">
    <source>
        <dbReference type="EMBL" id="QJA45145.1"/>
    </source>
</evidence>
<evidence type="ECO:0000313" key="2">
    <source>
        <dbReference type="EMBL" id="QJH97460.1"/>
    </source>
</evidence>
<reference evidence="1" key="1">
    <citation type="submission" date="2020-03" db="EMBL/GenBank/DDBJ databases">
        <title>The deep terrestrial virosphere.</title>
        <authorList>
            <person name="Holmfeldt K."/>
            <person name="Nilsson E."/>
            <person name="Simone D."/>
            <person name="Lopez-Fernandez M."/>
            <person name="Wu X."/>
            <person name="de Brujin I."/>
            <person name="Lundin D."/>
            <person name="Andersson A."/>
            <person name="Bertilsson S."/>
            <person name="Dopson M."/>
        </authorList>
    </citation>
    <scope>NUCLEOTIDE SEQUENCE</scope>
    <source>
        <strain evidence="1">TM448A00186</strain>
        <strain evidence="2">TM448B01012</strain>
    </source>
</reference>